<gene>
    <name evidence="2" type="ORF">KPL37_03225</name>
</gene>
<feature type="compositionally biased region" description="Polar residues" evidence="1">
    <location>
        <begin position="1"/>
        <end position="18"/>
    </location>
</feature>
<dbReference type="RefSeq" id="WP_216145993.1">
    <property type="nucleotide sequence ID" value="NZ_JAHLDV010000004.1"/>
</dbReference>
<feature type="region of interest" description="Disordered" evidence="1">
    <location>
        <begin position="1"/>
        <end position="63"/>
    </location>
</feature>
<organism evidence="2 3">
    <name type="scientific">Clostridium frigoris</name>
    <dbReference type="NCBI Taxonomy" id="205327"/>
    <lineage>
        <taxon>Bacteria</taxon>
        <taxon>Bacillati</taxon>
        <taxon>Bacillota</taxon>
        <taxon>Clostridia</taxon>
        <taxon>Eubacteriales</taxon>
        <taxon>Clostridiaceae</taxon>
        <taxon>Clostridium</taxon>
    </lineage>
</organism>
<sequence length="144" mass="16054">MFISPPNNFNQSQMWNTDSPSSPAPMTPMPKFGMNDASRQGPMPESSPTNPSPSSTQAFDLGPTSPIVNNPLYNQGWLQSQIGKYVRVDFLLGTNIFQDRQGLLQEVGISFIVLKESNTDNLIMCDIYSIKFVTVFGNQNQVFR</sequence>
<reference evidence="2 3" key="1">
    <citation type="submission" date="2021-06" db="EMBL/GenBank/DDBJ databases">
        <title>Clostridia strains as spoilage organisms.</title>
        <authorList>
            <person name="Wambui J."/>
            <person name="Stephan R."/>
            <person name="Stevens M.J.A."/>
        </authorList>
    </citation>
    <scope>NUCLEOTIDE SEQUENCE [LARGE SCALE GENOMIC DNA]</scope>
    <source>
        <strain evidence="2 3">DSM 14204</strain>
    </source>
</reference>
<evidence type="ECO:0008006" key="4">
    <source>
        <dbReference type="Google" id="ProtNLM"/>
    </source>
</evidence>
<protein>
    <recommendedName>
        <fullName evidence="4">Spore coat protein GerQ</fullName>
    </recommendedName>
</protein>
<feature type="compositionally biased region" description="Low complexity" evidence="1">
    <location>
        <begin position="42"/>
        <end position="55"/>
    </location>
</feature>
<proteinExistence type="predicted"/>
<comment type="caution">
    <text evidence="2">The sequence shown here is derived from an EMBL/GenBank/DDBJ whole genome shotgun (WGS) entry which is preliminary data.</text>
</comment>
<evidence type="ECO:0000256" key="1">
    <source>
        <dbReference type="SAM" id="MobiDB-lite"/>
    </source>
</evidence>
<dbReference type="Proteomes" id="UP000776252">
    <property type="component" value="Unassembled WGS sequence"/>
</dbReference>
<evidence type="ECO:0000313" key="3">
    <source>
        <dbReference type="Proteomes" id="UP000776252"/>
    </source>
</evidence>
<dbReference type="EMBL" id="JAHLDV010000004">
    <property type="protein sequence ID" value="MBU3158786.1"/>
    <property type="molecule type" value="Genomic_DNA"/>
</dbReference>
<evidence type="ECO:0000313" key="2">
    <source>
        <dbReference type="EMBL" id="MBU3158786.1"/>
    </source>
</evidence>
<name>A0ABS6BPE9_9CLOT</name>
<accession>A0ABS6BPE9</accession>
<keyword evidence="3" id="KW-1185">Reference proteome</keyword>